<evidence type="ECO:0000313" key="1">
    <source>
        <dbReference type="EMBL" id="SEG94341.1"/>
    </source>
</evidence>
<dbReference type="EMBL" id="FNVO01000046">
    <property type="protein sequence ID" value="SEG94341.1"/>
    <property type="molecule type" value="Genomic_DNA"/>
</dbReference>
<dbReference type="AlphaFoldDB" id="A0A1H6EAS3"/>
<accession>A0A1H6EAS3</accession>
<sequence length="138" mass="15769">MISCVLQDGDPRGYGRYALTETEHGQVLGVCAEVEGLFREPQRGMYEMVGWLPEELPEGVRRWVGDRVWLVPVDEALGPWLLEDAVVRRRQVRLTYSGRERVVAIATSTHRNDDYSALLFTWSHGPELRAYLAANRIL</sequence>
<evidence type="ECO:0000313" key="2">
    <source>
        <dbReference type="Proteomes" id="UP000236723"/>
    </source>
</evidence>
<dbReference type="Proteomes" id="UP000236723">
    <property type="component" value="Unassembled WGS sequence"/>
</dbReference>
<protein>
    <submittedName>
        <fullName evidence="1">Uncharacterized protein</fullName>
    </submittedName>
</protein>
<gene>
    <name evidence="1" type="ORF">SAMN04489712_14620</name>
</gene>
<proteinExistence type="predicted"/>
<keyword evidence="2" id="KW-1185">Reference proteome</keyword>
<name>A0A1H6EAS3_9ACTN</name>
<reference evidence="2" key="1">
    <citation type="submission" date="2016-10" db="EMBL/GenBank/DDBJ databases">
        <authorList>
            <person name="Varghese N."/>
            <person name="Submissions S."/>
        </authorList>
    </citation>
    <scope>NUCLEOTIDE SEQUENCE [LARGE SCALE GENOMIC DNA]</scope>
    <source>
        <strain evidence="2">DSM 43163</strain>
    </source>
</reference>
<organism evidence="1 2">
    <name type="scientific">Thermomonospora echinospora</name>
    <dbReference type="NCBI Taxonomy" id="1992"/>
    <lineage>
        <taxon>Bacteria</taxon>
        <taxon>Bacillati</taxon>
        <taxon>Actinomycetota</taxon>
        <taxon>Actinomycetes</taxon>
        <taxon>Streptosporangiales</taxon>
        <taxon>Thermomonosporaceae</taxon>
        <taxon>Thermomonospora</taxon>
    </lineage>
</organism>